<dbReference type="GO" id="GO:0006508">
    <property type="term" value="P:proteolysis"/>
    <property type="evidence" value="ECO:0007669"/>
    <property type="project" value="InterPro"/>
</dbReference>
<dbReference type="GO" id="GO:0008236">
    <property type="term" value="F:serine-type peptidase activity"/>
    <property type="evidence" value="ECO:0007669"/>
    <property type="project" value="InterPro"/>
</dbReference>
<sequence>MARAKNFHSVQYLLVHGTADDNVHFQQAAEISEALVNEQVDFDAMWYTDKDHGLDGFANMHVYIHMTKFLKKCFE</sequence>
<dbReference type="PANTHER" id="PTHR11731:SF205">
    <property type="entry name" value="DIPEPTIDYL PEPTIDASE 4"/>
    <property type="match status" value="1"/>
</dbReference>
<dbReference type="Pfam" id="PF00326">
    <property type="entry name" value="Peptidase_S9"/>
    <property type="match status" value="1"/>
</dbReference>
<evidence type="ECO:0000313" key="2">
    <source>
        <dbReference type="EMBL" id="PWA32161.1"/>
    </source>
</evidence>
<name>A0A315W8V9_GAMAF</name>
<dbReference type="Gene3D" id="3.40.50.1820">
    <property type="entry name" value="alpha/beta hydrolase"/>
    <property type="match status" value="1"/>
</dbReference>
<dbReference type="PANTHER" id="PTHR11731">
    <property type="entry name" value="PROTEASE FAMILY S9B,C DIPEPTIDYL-PEPTIDASE IV-RELATED"/>
    <property type="match status" value="1"/>
</dbReference>
<evidence type="ECO:0000313" key="3">
    <source>
        <dbReference type="Proteomes" id="UP000250572"/>
    </source>
</evidence>
<keyword evidence="3" id="KW-1185">Reference proteome</keyword>
<dbReference type="AlphaFoldDB" id="A0A315W8V9"/>
<dbReference type="InterPro" id="IPR029058">
    <property type="entry name" value="AB_hydrolase_fold"/>
</dbReference>
<dbReference type="InterPro" id="IPR050278">
    <property type="entry name" value="Serine_Prot_S9B/DPPIV"/>
</dbReference>
<dbReference type="GO" id="GO:0008239">
    <property type="term" value="F:dipeptidyl-peptidase activity"/>
    <property type="evidence" value="ECO:0007669"/>
    <property type="project" value="TreeGrafter"/>
</dbReference>
<protein>
    <recommendedName>
        <fullName evidence="1">Peptidase S9 prolyl oligopeptidase catalytic domain-containing protein</fullName>
    </recommendedName>
</protein>
<dbReference type="EMBL" id="NHOQ01000204">
    <property type="protein sequence ID" value="PWA32161.1"/>
    <property type="molecule type" value="Genomic_DNA"/>
</dbReference>
<proteinExistence type="predicted"/>
<dbReference type="Proteomes" id="UP000250572">
    <property type="component" value="Unassembled WGS sequence"/>
</dbReference>
<reference evidence="2 3" key="1">
    <citation type="journal article" date="2018" name="G3 (Bethesda)">
        <title>A High-Quality Reference Genome for the Invasive Mosquitofish Gambusia affinis Using a Chicago Library.</title>
        <authorList>
            <person name="Hoffberg S.L."/>
            <person name="Troendle N.J."/>
            <person name="Glenn T.C."/>
            <person name="Mahmud O."/>
            <person name="Louha S."/>
            <person name="Chalopin D."/>
            <person name="Bennetzen J.L."/>
            <person name="Mauricio R."/>
        </authorList>
    </citation>
    <scope>NUCLEOTIDE SEQUENCE [LARGE SCALE GENOMIC DNA]</scope>
    <source>
        <strain evidence="2">NE01/NJP1002.9</strain>
        <tissue evidence="2">Muscle</tissue>
    </source>
</reference>
<gene>
    <name evidence="2" type="ORF">CCH79_00013429</name>
</gene>
<dbReference type="SUPFAM" id="SSF53474">
    <property type="entry name" value="alpha/beta-Hydrolases"/>
    <property type="match status" value="1"/>
</dbReference>
<evidence type="ECO:0000259" key="1">
    <source>
        <dbReference type="Pfam" id="PF00326"/>
    </source>
</evidence>
<organism evidence="2 3">
    <name type="scientific">Gambusia affinis</name>
    <name type="common">Western mosquitofish</name>
    <name type="synonym">Heterandria affinis</name>
    <dbReference type="NCBI Taxonomy" id="33528"/>
    <lineage>
        <taxon>Eukaryota</taxon>
        <taxon>Metazoa</taxon>
        <taxon>Chordata</taxon>
        <taxon>Craniata</taxon>
        <taxon>Vertebrata</taxon>
        <taxon>Euteleostomi</taxon>
        <taxon>Actinopterygii</taxon>
        <taxon>Neopterygii</taxon>
        <taxon>Teleostei</taxon>
        <taxon>Neoteleostei</taxon>
        <taxon>Acanthomorphata</taxon>
        <taxon>Ovalentaria</taxon>
        <taxon>Atherinomorphae</taxon>
        <taxon>Cyprinodontiformes</taxon>
        <taxon>Poeciliidae</taxon>
        <taxon>Poeciliinae</taxon>
        <taxon>Gambusia</taxon>
    </lineage>
</organism>
<dbReference type="InterPro" id="IPR001375">
    <property type="entry name" value="Peptidase_S9_cat"/>
</dbReference>
<dbReference type="GO" id="GO:0005886">
    <property type="term" value="C:plasma membrane"/>
    <property type="evidence" value="ECO:0007669"/>
    <property type="project" value="TreeGrafter"/>
</dbReference>
<accession>A0A315W8V9</accession>
<comment type="caution">
    <text evidence="2">The sequence shown here is derived from an EMBL/GenBank/DDBJ whole genome shotgun (WGS) entry which is preliminary data.</text>
</comment>
<feature type="domain" description="Peptidase S9 prolyl oligopeptidase catalytic" evidence="1">
    <location>
        <begin position="6"/>
        <end position="74"/>
    </location>
</feature>